<comment type="caution">
    <text evidence="8">The sequence shown here is derived from an EMBL/GenBank/DDBJ whole genome shotgun (WGS) entry which is preliminary data.</text>
</comment>
<dbReference type="AlphaFoldDB" id="A0A8J2J6R4"/>
<keyword evidence="1 5" id="KW-0479">Metal-binding</keyword>
<dbReference type="GO" id="GO:0003712">
    <property type="term" value="F:transcription coregulator activity"/>
    <property type="evidence" value="ECO:0007669"/>
    <property type="project" value="TreeGrafter"/>
</dbReference>
<feature type="domain" description="LIM zinc-binding" evidence="7">
    <location>
        <begin position="474"/>
        <end position="533"/>
    </location>
</feature>
<dbReference type="PROSITE" id="PS50023">
    <property type="entry name" value="LIM_DOMAIN_2"/>
    <property type="match status" value="3"/>
</dbReference>
<evidence type="ECO:0000256" key="5">
    <source>
        <dbReference type="PROSITE-ProRule" id="PRU00125"/>
    </source>
</evidence>
<reference evidence="8" key="1">
    <citation type="submission" date="2021-06" db="EMBL/GenBank/DDBJ databases">
        <authorList>
            <person name="Hodson N. C."/>
            <person name="Mongue J. A."/>
            <person name="Jaron S. K."/>
        </authorList>
    </citation>
    <scope>NUCLEOTIDE SEQUENCE</scope>
</reference>
<sequence>MNGASGITLESAGPNEECFHCTDDRDKFLPLPRDQQPYCSKCFNALFVFDIKSEENNNNKGDVVKSKPPPVPPKPKGKSPILYSTLPQPFQKPLLKEEVPSIVVASPPSPPPPSPPKSISPDLGIDSDEAPLPPPPMSEPPEIKSSAFENARRAYSPVPTFQPPDIPGKLTENARRPYSPIPNLQSQDISSKQTDFVKRAYSPIPPKSQSPETTSKQLDNLRTAYSPIPPSVVGSSPSGSTASSPNLSSRVGNSPNTFGKNRVGIDYKTMAAIPPGSNTGFKPVEPGSTKTPGKPRPNKDVLDSDASSVEKPTIASKPKFMCTECGGNLMGKTVESKDGKMFCTPCYRVAISNRSCVRCGGEFTPENEHVSYKGQDWHVTCFSCEKCKLPIGKKTFCYQKDGIFCSDCYFETSGRICVKCKKYLKSTGFLFRNEPWHQDCFVCNLCQQSLADKEIFCKDDQPYCINCYDQQYVEKCAKCSKILVGETVEYESKQYHDNCFCCDQCSNPIGSASFFPREGKIFCESCYTEKFGKRCKSCQQIISPSSGFGLVFKEEHYHRDCFLCSKCRKSLVNIPVHSSKSDGNTPFCGDCYDDEFSKRCTACSNVISGVIGSKFMSFQGRYWHVECFNCKICQTSLENRKFAPVQDFPVHRERIIQQLFLLTMR</sequence>
<feature type="domain" description="LIM zinc-binding" evidence="7">
    <location>
        <begin position="598"/>
        <end position="661"/>
    </location>
</feature>
<dbReference type="PROSITE" id="PS00478">
    <property type="entry name" value="LIM_DOMAIN_1"/>
    <property type="match status" value="1"/>
</dbReference>
<dbReference type="EMBL" id="CAJVCH010026705">
    <property type="protein sequence ID" value="CAG7700952.1"/>
    <property type="molecule type" value="Genomic_DNA"/>
</dbReference>
<feature type="domain" description="LIM zinc-binding" evidence="7">
    <location>
        <begin position="354"/>
        <end position="415"/>
    </location>
</feature>
<feature type="compositionally biased region" description="Low complexity" evidence="6">
    <location>
        <begin position="231"/>
        <end position="249"/>
    </location>
</feature>
<keyword evidence="9" id="KW-1185">Reference proteome</keyword>
<name>A0A8J2J6R4_9HEXA</name>
<dbReference type="SMART" id="SM00132">
    <property type="entry name" value="LIM"/>
    <property type="match status" value="5"/>
</dbReference>
<protein>
    <recommendedName>
        <fullName evidence="7">LIM zinc-binding domain-containing protein</fullName>
    </recommendedName>
</protein>
<dbReference type="GO" id="GO:0046872">
    <property type="term" value="F:metal ion binding"/>
    <property type="evidence" value="ECO:0007669"/>
    <property type="project" value="UniProtKB-KW"/>
</dbReference>
<dbReference type="GO" id="GO:0005634">
    <property type="term" value="C:nucleus"/>
    <property type="evidence" value="ECO:0007669"/>
    <property type="project" value="TreeGrafter"/>
</dbReference>
<proteinExistence type="predicted"/>
<dbReference type="Proteomes" id="UP000708208">
    <property type="component" value="Unassembled WGS sequence"/>
</dbReference>
<dbReference type="InterPro" id="IPR001781">
    <property type="entry name" value="Znf_LIM"/>
</dbReference>
<evidence type="ECO:0000256" key="1">
    <source>
        <dbReference type="ARBA" id="ARBA00022723"/>
    </source>
</evidence>
<feature type="compositionally biased region" description="Polar residues" evidence="6">
    <location>
        <begin position="250"/>
        <end position="259"/>
    </location>
</feature>
<evidence type="ECO:0000256" key="4">
    <source>
        <dbReference type="ARBA" id="ARBA00023038"/>
    </source>
</evidence>
<evidence type="ECO:0000313" key="9">
    <source>
        <dbReference type="Proteomes" id="UP000708208"/>
    </source>
</evidence>
<dbReference type="OrthoDB" id="274660at2759"/>
<evidence type="ECO:0000259" key="7">
    <source>
        <dbReference type="PROSITE" id="PS50023"/>
    </source>
</evidence>
<feature type="compositionally biased region" description="Polar residues" evidence="6">
    <location>
        <begin position="209"/>
        <end position="220"/>
    </location>
</feature>
<dbReference type="PANTHER" id="PTHR24205">
    <property type="entry name" value="FOUR AND A HALF LIM DOMAINS PROTEIN"/>
    <property type="match status" value="1"/>
</dbReference>
<keyword evidence="2" id="KW-0677">Repeat</keyword>
<dbReference type="Pfam" id="PF00412">
    <property type="entry name" value="LIM"/>
    <property type="match status" value="5"/>
</dbReference>
<feature type="region of interest" description="Disordered" evidence="6">
    <location>
        <begin position="54"/>
        <end position="89"/>
    </location>
</feature>
<evidence type="ECO:0000256" key="3">
    <source>
        <dbReference type="ARBA" id="ARBA00022833"/>
    </source>
</evidence>
<feature type="compositionally biased region" description="Polar residues" evidence="6">
    <location>
        <begin position="182"/>
        <end position="194"/>
    </location>
</feature>
<evidence type="ECO:0000256" key="6">
    <source>
        <dbReference type="SAM" id="MobiDB-lite"/>
    </source>
</evidence>
<feature type="region of interest" description="Disordered" evidence="6">
    <location>
        <begin position="101"/>
        <end position="309"/>
    </location>
</feature>
<gene>
    <name evidence="8" type="ORF">AFUS01_LOCUS4297</name>
</gene>
<dbReference type="GO" id="GO:0030018">
    <property type="term" value="C:Z disc"/>
    <property type="evidence" value="ECO:0007669"/>
    <property type="project" value="TreeGrafter"/>
</dbReference>
<organism evidence="8 9">
    <name type="scientific">Allacma fusca</name>
    <dbReference type="NCBI Taxonomy" id="39272"/>
    <lineage>
        <taxon>Eukaryota</taxon>
        <taxon>Metazoa</taxon>
        <taxon>Ecdysozoa</taxon>
        <taxon>Arthropoda</taxon>
        <taxon>Hexapoda</taxon>
        <taxon>Collembola</taxon>
        <taxon>Symphypleona</taxon>
        <taxon>Sminthuridae</taxon>
        <taxon>Allacma</taxon>
    </lineage>
</organism>
<evidence type="ECO:0000256" key="2">
    <source>
        <dbReference type="ARBA" id="ARBA00022737"/>
    </source>
</evidence>
<keyword evidence="4 5" id="KW-0440">LIM domain</keyword>
<dbReference type="PANTHER" id="PTHR24205:SF4">
    <property type="entry name" value="PROTEIN ESPINAS"/>
    <property type="match status" value="1"/>
</dbReference>
<accession>A0A8J2J6R4</accession>
<keyword evidence="3 5" id="KW-0862">Zinc</keyword>
<evidence type="ECO:0000313" key="8">
    <source>
        <dbReference type="EMBL" id="CAG7700952.1"/>
    </source>
</evidence>
<feature type="compositionally biased region" description="Pro residues" evidence="6">
    <location>
        <begin position="107"/>
        <end position="118"/>
    </location>
</feature>
<feature type="compositionally biased region" description="Basic and acidic residues" evidence="6">
    <location>
        <begin position="54"/>
        <end position="65"/>
    </location>
</feature>